<feature type="transmembrane region" description="Helical" evidence="7">
    <location>
        <begin position="177"/>
        <end position="199"/>
    </location>
</feature>
<evidence type="ECO:0000313" key="9">
    <source>
        <dbReference type="EMBL" id="MBA8822717.1"/>
    </source>
</evidence>
<dbReference type="InterPro" id="IPR032818">
    <property type="entry name" value="DedA-like"/>
</dbReference>
<comment type="caution">
    <text evidence="9">The sequence shown here is derived from an EMBL/GenBank/DDBJ whole genome shotgun (WGS) entry which is preliminary data.</text>
</comment>
<proteinExistence type="inferred from homology"/>
<dbReference type="PANTHER" id="PTHR30353">
    <property type="entry name" value="INNER MEMBRANE PROTEIN DEDA-RELATED"/>
    <property type="match status" value="1"/>
</dbReference>
<dbReference type="AlphaFoldDB" id="A0A839DTJ5"/>
<reference evidence="9 10" key="1">
    <citation type="submission" date="2020-07" db="EMBL/GenBank/DDBJ databases">
        <title>Sequencing the genomes of 1000 actinobacteria strains.</title>
        <authorList>
            <person name="Klenk H.-P."/>
        </authorList>
    </citation>
    <scope>NUCLEOTIDE SEQUENCE [LARGE SCALE GENOMIC DNA]</scope>
    <source>
        <strain evidence="9 10">DSM 45975</strain>
    </source>
</reference>
<keyword evidence="4 7" id="KW-0812">Transmembrane</keyword>
<evidence type="ECO:0000256" key="2">
    <source>
        <dbReference type="ARBA" id="ARBA00010792"/>
    </source>
</evidence>
<evidence type="ECO:0000313" key="10">
    <source>
        <dbReference type="Proteomes" id="UP000569329"/>
    </source>
</evidence>
<dbReference type="Proteomes" id="UP000569329">
    <property type="component" value="Unassembled WGS sequence"/>
</dbReference>
<evidence type="ECO:0000259" key="8">
    <source>
        <dbReference type="Pfam" id="PF09335"/>
    </source>
</evidence>
<name>A0A839DTJ5_9PSEU</name>
<organism evidence="9 10">
    <name type="scientific">Halosaccharopolyspora lacisalsi</name>
    <dbReference type="NCBI Taxonomy" id="1000566"/>
    <lineage>
        <taxon>Bacteria</taxon>
        <taxon>Bacillati</taxon>
        <taxon>Actinomycetota</taxon>
        <taxon>Actinomycetes</taxon>
        <taxon>Pseudonocardiales</taxon>
        <taxon>Pseudonocardiaceae</taxon>
        <taxon>Halosaccharopolyspora</taxon>
    </lineage>
</organism>
<protein>
    <submittedName>
        <fullName evidence="9">Membrane protein DedA with SNARE-associated domain</fullName>
    </submittedName>
</protein>
<keyword evidence="3 7" id="KW-1003">Cell membrane</keyword>
<comment type="subcellular location">
    <subcellularLocation>
        <location evidence="1 7">Cell membrane</location>
        <topology evidence="1 7">Multi-pass membrane protein</topology>
    </subcellularLocation>
</comment>
<evidence type="ECO:0000256" key="4">
    <source>
        <dbReference type="ARBA" id="ARBA00022692"/>
    </source>
</evidence>
<gene>
    <name evidence="9" type="ORF">FHX42_000046</name>
</gene>
<evidence type="ECO:0000256" key="6">
    <source>
        <dbReference type="ARBA" id="ARBA00023136"/>
    </source>
</evidence>
<comment type="similarity">
    <text evidence="2 7">Belongs to the DedA family.</text>
</comment>
<feature type="domain" description="VTT" evidence="8">
    <location>
        <begin position="46"/>
        <end position="165"/>
    </location>
</feature>
<dbReference type="Pfam" id="PF09335">
    <property type="entry name" value="VTT_dom"/>
    <property type="match status" value="1"/>
</dbReference>
<accession>A0A839DTJ5</accession>
<dbReference type="GO" id="GO:0005886">
    <property type="term" value="C:plasma membrane"/>
    <property type="evidence" value="ECO:0007669"/>
    <property type="project" value="UniProtKB-SubCell"/>
</dbReference>
<evidence type="ECO:0000256" key="7">
    <source>
        <dbReference type="RuleBase" id="RU367016"/>
    </source>
</evidence>
<feature type="transmembrane region" description="Helical" evidence="7">
    <location>
        <begin position="51"/>
        <end position="76"/>
    </location>
</feature>
<feature type="transmembrane region" description="Helical" evidence="7">
    <location>
        <begin position="148"/>
        <end position="171"/>
    </location>
</feature>
<dbReference type="EMBL" id="JACGWZ010000001">
    <property type="protein sequence ID" value="MBA8822717.1"/>
    <property type="molecule type" value="Genomic_DNA"/>
</dbReference>
<evidence type="ECO:0000256" key="5">
    <source>
        <dbReference type="ARBA" id="ARBA00022989"/>
    </source>
</evidence>
<dbReference type="PANTHER" id="PTHR30353:SF0">
    <property type="entry name" value="TRANSMEMBRANE PROTEIN"/>
    <property type="match status" value="1"/>
</dbReference>
<dbReference type="RefSeq" id="WP_182542074.1">
    <property type="nucleotide sequence ID" value="NZ_JACGWZ010000001.1"/>
</dbReference>
<feature type="transmembrane region" description="Helical" evidence="7">
    <location>
        <begin position="120"/>
        <end position="141"/>
    </location>
</feature>
<feature type="transmembrane region" description="Helical" evidence="7">
    <location>
        <begin position="23"/>
        <end position="44"/>
    </location>
</feature>
<keyword evidence="6 7" id="KW-0472">Membrane</keyword>
<evidence type="ECO:0000256" key="1">
    <source>
        <dbReference type="ARBA" id="ARBA00004651"/>
    </source>
</evidence>
<sequence length="216" mass="22818">MTLIHTDTAVRDFASWASTVDPWYCVLTVLVVLSAETSLLLGMILPGDAVLLLAVGVLGSHWTLPLFLAAVLANVIGQTGGYWLGRAIGPGLRTTWLGRKVGERRWRAAESVLHGSGARALITTRFVAFVHAVVPVLVGTLRLPFGRFLGLATIGASLWATALTGMAVVLGETARTVGYGWGFTAFACLGGGIAVVLIIRAVRNRSARNSHEATSI</sequence>
<keyword evidence="5 7" id="KW-1133">Transmembrane helix</keyword>
<keyword evidence="10" id="KW-1185">Reference proteome</keyword>
<dbReference type="InterPro" id="IPR032816">
    <property type="entry name" value="VTT_dom"/>
</dbReference>
<evidence type="ECO:0000256" key="3">
    <source>
        <dbReference type="ARBA" id="ARBA00022475"/>
    </source>
</evidence>